<feature type="transmembrane region" description="Helical" evidence="7">
    <location>
        <begin position="119"/>
        <end position="139"/>
    </location>
</feature>
<feature type="transmembrane region" description="Helical" evidence="7">
    <location>
        <begin position="202"/>
        <end position="227"/>
    </location>
</feature>
<dbReference type="SUPFAM" id="SSF161098">
    <property type="entry name" value="MetI-like"/>
    <property type="match status" value="1"/>
</dbReference>
<evidence type="ECO:0000313" key="9">
    <source>
        <dbReference type="EMBL" id="PPK71417.1"/>
    </source>
</evidence>
<dbReference type="Pfam" id="PF00528">
    <property type="entry name" value="BPD_transp_1"/>
    <property type="match status" value="1"/>
</dbReference>
<dbReference type="Gene3D" id="1.10.3720.10">
    <property type="entry name" value="MetI-like"/>
    <property type="match status" value="1"/>
</dbReference>
<evidence type="ECO:0000256" key="6">
    <source>
        <dbReference type="ARBA" id="ARBA00023136"/>
    </source>
</evidence>
<evidence type="ECO:0000259" key="8">
    <source>
        <dbReference type="PROSITE" id="PS50928"/>
    </source>
</evidence>
<evidence type="ECO:0000313" key="10">
    <source>
        <dbReference type="Proteomes" id="UP000239203"/>
    </source>
</evidence>
<dbReference type="PROSITE" id="PS50928">
    <property type="entry name" value="ABC_TM1"/>
    <property type="match status" value="1"/>
</dbReference>
<comment type="similarity">
    <text evidence="7">Belongs to the binding-protein-dependent transport system permease family.</text>
</comment>
<protein>
    <submittedName>
        <fullName evidence="9">Peptide/nickel transport system permease protein</fullName>
    </submittedName>
</protein>
<keyword evidence="10" id="KW-1185">Reference proteome</keyword>
<dbReference type="InterPro" id="IPR000515">
    <property type="entry name" value="MetI-like"/>
</dbReference>
<dbReference type="AlphaFoldDB" id="A0A2S6H1X0"/>
<dbReference type="EMBL" id="PTIX01000001">
    <property type="protein sequence ID" value="PPK71417.1"/>
    <property type="molecule type" value="Genomic_DNA"/>
</dbReference>
<keyword evidence="5 7" id="KW-1133">Transmembrane helix</keyword>
<dbReference type="InterPro" id="IPR050366">
    <property type="entry name" value="BP-dependent_transpt_permease"/>
</dbReference>
<gene>
    <name evidence="9" type="ORF">CLV40_101607</name>
</gene>
<keyword evidence="2 7" id="KW-0813">Transport</keyword>
<evidence type="ECO:0000256" key="4">
    <source>
        <dbReference type="ARBA" id="ARBA00022692"/>
    </source>
</evidence>
<proteinExistence type="inferred from homology"/>
<name>A0A2S6H1X0_9PSEU</name>
<dbReference type="PANTHER" id="PTHR43386">
    <property type="entry name" value="OLIGOPEPTIDE TRANSPORT SYSTEM PERMEASE PROTEIN APPC"/>
    <property type="match status" value="1"/>
</dbReference>
<keyword evidence="6 7" id="KW-0472">Membrane</keyword>
<comment type="subcellular location">
    <subcellularLocation>
        <location evidence="1 7">Cell membrane</location>
        <topology evidence="1 7">Multi-pass membrane protein</topology>
    </subcellularLocation>
</comment>
<dbReference type="CDD" id="cd06261">
    <property type="entry name" value="TM_PBP2"/>
    <property type="match status" value="1"/>
</dbReference>
<feature type="transmembrane region" description="Helical" evidence="7">
    <location>
        <begin position="247"/>
        <end position="270"/>
    </location>
</feature>
<evidence type="ECO:0000256" key="1">
    <source>
        <dbReference type="ARBA" id="ARBA00004651"/>
    </source>
</evidence>
<accession>A0A2S6H1X0</accession>
<dbReference type="RefSeq" id="WP_245930994.1">
    <property type="nucleotide sequence ID" value="NZ_CP154825.1"/>
</dbReference>
<organism evidence="9 10">
    <name type="scientific">Actinokineospora auranticolor</name>
    <dbReference type="NCBI Taxonomy" id="155976"/>
    <lineage>
        <taxon>Bacteria</taxon>
        <taxon>Bacillati</taxon>
        <taxon>Actinomycetota</taxon>
        <taxon>Actinomycetes</taxon>
        <taxon>Pseudonocardiales</taxon>
        <taxon>Pseudonocardiaceae</taxon>
        <taxon>Actinokineospora</taxon>
    </lineage>
</organism>
<comment type="caution">
    <text evidence="9">The sequence shown here is derived from an EMBL/GenBank/DDBJ whole genome shotgun (WGS) entry which is preliminary data.</text>
</comment>
<evidence type="ECO:0000256" key="5">
    <source>
        <dbReference type="ARBA" id="ARBA00022989"/>
    </source>
</evidence>
<dbReference type="GO" id="GO:0005886">
    <property type="term" value="C:plasma membrane"/>
    <property type="evidence" value="ECO:0007669"/>
    <property type="project" value="UniProtKB-SubCell"/>
</dbReference>
<feature type="domain" description="ABC transmembrane type-1" evidence="8">
    <location>
        <begin position="81"/>
        <end position="270"/>
    </location>
</feature>
<keyword evidence="3" id="KW-1003">Cell membrane</keyword>
<evidence type="ECO:0000256" key="2">
    <source>
        <dbReference type="ARBA" id="ARBA00022448"/>
    </source>
</evidence>
<feature type="transmembrane region" description="Helical" evidence="7">
    <location>
        <begin position="145"/>
        <end position="163"/>
    </location>
</feature>
<dbReference type="InterPro" id="IPR035906">
    <property type="entry name" value="MetI-like_sf"/>
</dbReference>
<feature type="transmembrane region" description="Helical" evidence="7">
    <location>
        <begin position="21"/>
        <end position="41"/>
    </location>
</feature>
<keyword evidence="4 7" id="KW-0812">Transmembrane</keyword>
<dbReference type="GO" id="GO:0055085">
    <property type="term" value="P:transmembrane transport"/>
    <property type="evidence" value="ECO:0007669"/>
    <property type="project" value="InterPro"/>
</dbReference>
<reference evidence="9 10" key="1">
    <citation type="submission" date="2018-02" db="EMBL/GenBank/DDBJ databases">
        <title>Genomic Encyclopedia of Archaeal and Bacterial Type Strains, Phase II (KMG-II): from individual species to whole genera.</title>
        <authorList>
            <person name="Goeker M."/>
        </authorList>
    </citation>
    <scope>NUCLEOTIDE SEQUENCE [LARGE SCALE GENOMIC DNA]</scope>
    <source>
        <strain evidence="9 10">YU 961-1</strain>
    </source>
</reference>
<feature type="transmembrane region" description="Helical" evidence="7">
    <location>
        <begin position="81"/>
        <end position="107"/>
    </location>
</feature>
<evidence type="ECO:0000256" key="3">
    <source>
        <dbReference type="ARBA" id="ARBA00022475"/>
    </source>
</evidence>
<sequence>MVTALDTPTPVRRVRIPRAGIAAALVVLAVVAIAALAPGLLTGVDPNHADLGATLRPPDWDHWFGTDQNGRDLFARVAHGAGASVLIGLGATGLALLGGIVIGTLAAQTGRWGDEIISRLLDVVLAVPGLLLVFLVAAVMGASGFTATIGLAVGTVPGFARVVRAEVLRVRASTYVEAAHGLGHPGPRVVLVHVVPNAVGPVFALATVSLGAMIVASSSLSFVGLGPKPPTAEWGAMLAAGRDLASVAWWPTVFPGVAITLTVLAVTVLGQHLQARFERRTV</sequence>
<dbReference type="PANTHER" id="PTHR43386:SF25">
    <property type="entry name" value="PEPTIDE ABC TRANSPORTER PERMEASE PROTEIN"/>
    <property type="match status" value="1"/>
</dbReference>
<dbReference type="Proteomes" id="UP000239203">
    <property type="component" value="Unassembled WGS sequence"/>
</dbReference>
<evidence type="ECO:0000256" key="7">
    <source>
        <dbReference type="RuleBase" id="RU363032"/>
    </source>
</evidence>